<accession>X0X2U0</accession>
<evidence type="ECO:0000313" key="1">
    <source>
        <dbReference type="EMBL" id="GAG37350.1"/>
    </source>
</evidence>
<reference evidence="1" key="1">
    <citation type="journal article" date="2014" name="Front. Microbiol.">
        <title>High frequency of phylogenetically diverse reductive dehalogenase-homologous genes in deep subseafloor sedimentary metagenomes.</title>
        <authorList>
            <person name="Kawai M."/>
            <person name="Futagami T."/>
            <person name="Toyoda A."/>
            <person name="Takaki Y."/>
            <person name="Nishi S."/>
            <person name="Hori S."/>
            <person name="Arai W."/>
            <person name="Tsubouchi T."/>
            <person name="Morono Y."/>
            <person name="Uchiyama I."/>
            <person name="Ito T."/>
            <person name="Fujiyama A."/>
            <person name="Inagaki F."/>
            <person name="Takami H."/>
        </authorList>
    </citation>
    <scope>NUCLEOTIDE SEQUENCE</scope>
    <source>
        <strain evidence="1">Expedition CK06-06</strain>
    </source>
</reference>
<name>X0X2U0_9ZZZZ</name>
<protein>
    <recommendedName>
        <fullName evidence="2">HIT family hydrolase</fullName>
    </recommendedName>
</protein>
<proteinExistence type="predicted"/>
<dbReference type="Gene3D" id="3.30.428.10">
    <property type="entry name" value="HIT-like"/>
    <property type="match status" value="1"/>
</dbReference>
<evidence type="ECO:0008006" key="2">
    <source>
        <dbReference type="Google" id="ProtNLM"/>
    </source>
</evidence>
<sequence>MNFERLWAPWRMEYIRAPKPADECIFCDKPAAGDDRENLIVCRGKQ</sequence>
<feature type="non-terminal residue" evidence="1">
    <location>
        <position position="46"/>
    </location>
</feature>
<dbReference type="AlphaFoldDB" id="X0X2U0"/>
<dbReference type="EMBL" id="BARS01040590">
    <property type="protein sequence ID" value="GAG37350.1"/>
    <property type="molecule type" value="Genomic_DNA"/>
</dbReference>
<dbReference type="InterPro" id="IPR036265">
    <property type="entry name" value="HIT-like_sf"/>
</dbReference>
<gene>
    <name evidence="1" type="ORF">S01H1_61845</name>
</gene>
<organism evidence="1">
    <name type="scientific">marine sediment metagenome</name>
    <dbReference type="NCBI Taxonomy" id="412755"/>
    <lineage>
        <taxon>unclassified sequences</taxon>
        <taxon>metagenomes</taxon>
        <taxon>ecological metagenomes</taxon>
    </lineage>
</organism>
<comment type="caution">
    <text evidence="1">The sequence shown here is derived from an EMBL/GenBank/DDBJ whole genome shotgun (WGS) entry which is preliminary data.</text>
</comment>